<sequence>MWKWICSQTGMYVLSTKWVLTKLCWCLCFYSCAESEMYSSQTNIKNSECSEMFIQLHYPFGLLDVNVIFGRKRFVEKKKRAKDNKIWSNKIMRRKNDIKTKAIE</sequence>
<dbReference type="EMBL" id="CP003107">
    <property type="protein sequence ID" value="AET62002.1"/>
    <property type="molecule type" value="Genomic_DNA"/>
</dbReference>
<dbReference type="HOGENOM" id="CLU_2247373_0_0_9"/>
<dbReference type="AlphaFoldDB" id="G7VRA3"/>
<accession>G7VRA3</accession>
<proteinExistence type="predicted"/>
<evidence type="ECO:0000313" key="1">
    <source>
        <dbReference type="EMBL" id="AET62002.1"/>
    </source>
</evidence>
<dbReference type="Proteomes" id="UP000005876">
    <property type="component" value="Chromosome"/>
</dbReference>
<dbReference type="KEGG" id="pta:HPL003_26440"/>
<reference evidence="1 2" key="3">
    <citation type="journal article" date="2012" name="J. Bacteriol.">
        <title>Genome Sequence of Paenibacillus terrae HPL-003, a Xylanase-Producing Bacterium Isolated from Soil Found in Forest Residue.</title>
        <authorList>
            <person name="Shin S.H."/>
            <person name="Kim S."/>
            <person name="Kim J.Y."/>
            <person name="Song H.Y."/>
            <person name="Cho S.J."/>
            <person name="Kim D.R."/>
            <person name="Lee K.I."/>
            <person name="Lim H.K."/>
            <person name="Park N.J."/>
            <person name="Hwang I.T."/>
            <person name="Yang K.S."/>
        </authorList>
    </citation>
    <scope>NUCLEOTIDE SEQUENCE [LARGE SCALE GENOMIC DNA]</scope>
    <source>
        <strain evidence="1 2">HPL-003</strain>
    </source>
</reference>
<protein>
    <submittedName>
        <fullName evidence="1">Uncharacterized protein</fullName>
    </submittedName>
</protein>
<evidence type="ECO:0000313" key="2">
    <source>
        <dbReference type="Proteomes" id="UP000005876"/>
    </source>
</evidence>
<organism evidence="1 2">
    <name type="scientific">Paenibacillus terrae (strain HPL-003)</name>
    <dbReference type="NCBI Taxonomy" id="985665"/>
    <lineage>
        <taxon>Bacteria</taxon>
        <taxon>Bacillati</taxon>
        <taxon>Bacillota</taxon>
        <taxon>Bacilli</taxon>
        <taxon>Bacillales</taxon>
        <taxon>Paenibacillaceae</taxon>
        <taxon>Paenibacillus</taxon>
    </lineage>
</organism>
<name>G7VRA3_PAETH</name>
<reference key="2">
    <citation type="submission" date="2011-11" db="EMBL/GenBank/DDBJ databases">
        <authorList>
            <person name="Shin S.H."/>
            <person name="Kim S."/>
            <person name="Kim J.Y."/>
        </authorList>
    </citation>
    <scope>NUCLEOTIDE SEQUENCE</scope>
    <source>
        <strain>HPL-003</strain>
    </source>
</reference>
<reference evidence="2" key="1">
    <citation type="submission" date="2011-11" db="EMBL/GenBank/DDBJ databases">
        <title>Complete sequence of Paenibacillus terrae HPL-003.</title>
        <authorList>
            <person name="Shin S.H."/>
            <person name="Kim S."/>
            <person name="Kim J.Y."/>
        </authorList>
    </citation>
    <scope>NUCLEOTIDE SEQUENCE [LARGE SCALE GENOMIC DNA]</scope>
    <source>
        <strain evidence="2">HPL-003</strain>
    </source>
</reference>
<gene>
    <name evidence="1" type="ordered locus">HPL003_26440</name>
</gene>